<dbReference type="PROSITE" id="PS52009">
    <property type="entry name" value="GH84"/>
    <property type="match status" value="1"/>
</dbReference>
<dbReference type="SUPFAM" id="SSF51445">
    <property type="entry name" value="(Trans)glycosidases"/>
    <property type="match status" value="1"/>
</dbReference>
<dbReference type="PANTHER" id="PTHR13170:SF16">
    <property type="entry name" value="PROTEIN O-GLCNACASE"/>
    <property type="match status" value="1"/>
</dbReference>
<evidence type="ECO:0000313" key="5">
    <source>
        <dbReference type="EMBL" id="MDN4597878.1"/>
    </source>
</evidence>
<sequence length="615" mass="64743">MTARSPLAWRGVVEGFYGEPWSHADRLAWFDRAGALGLDHYVYAPKDDPWHREEWREPYPADRLASLASLAAAAEQRGVRFVYAISPGLSMRYDDPEEHRTLAAKCRQLLEAGIHSFALLFDDVPMDEPEALGRAHGETGARFERGFLRPAGIDEPVLLCPTDYAGVAATPYRTGLADALPADARLFWTGADIVVGEVTAEQIRLAVESYGRELVLWDNFPVNDFDRSRVFLGPLTGRATAPGLVGIAANPMVEAAASRFALHTVAEWAADPEAYEPAAAASRAYAEVAGPGEGLRTLVDACSAWPPGAPRWPRLDELVSHERWDAAEALLGRLADTHAEPGTAPDLAVQLAPWVAAARAAGAAGVLACRVLVADTGGPAVPDVDTLLAARRALEAEYADVARGAVLSLLDAALERLGVAPQRGRGDGALIAVLTGENPAPGDRELVEFLGASGFRAHLGDDPAADLLVVTRAAPEQLAASAAGRPVPLLAWGHLVPLGMASASTVPLSLDRIHIADADHPVAAGLDGEVVVYRGRSKLTIGDPPDAAAVVARDPESGRAVIGVTPAGATLADGSVAPAARATFFLAADGFAPWLVTPEARTLLLATVRTLLEPS</sequence>
<keyword evidence="2 3" id="KW-0326">Glycosidase</keyword>
<protein>
    <submittedName>
        <fullName evidence="5">Beta-N-acetylglucosaminidase domain-containing protein</fullName>
    </submittedName>
</protein>
<feature type="active site" description="Proton donor" evidence="3">
    <location>
        <position position="123"/>
    </location>
</feature>
<reference evidence="5" key="1">
    <citation type="submission" date="2023-03" db="EMBL/GenBank/DDBJ databases">
        <title>MT1 and MT2 Draft Genomes of Novel Species.</title>
        <authorList>
            <person name="Venkateswaran K."/>
        </authorList>
    </citation>
    <scope>NUCLEOTIDE SEQUENCE</scope>
    <source>
        <strain evidence="5">F6_8S_P_1A</strain>
    </source>
</reference>
<gene>
    <name evidence="5" type="ORF">P5G59_12055</name>
</gene>
<dbReference type="RefSeq" id="WP_301219215.1">
    <property type="nucleotide sequence ID" value="NZ_JAROCB010000003.1"/>
</dbReference>
<dbReference type="Pfam" id="PF07555">
    <property type="entry name" value="NAGidase"/>
    <property type="match status" value="1"/>
</dbReference>
<feature type="domain" description="GH84" evidence="4">
    <location>
        <begin position="8"/>
        <end position="273"/>
    </location>
</feature>
<dbReference type="InterPro" id="IPR011496">
    <property type="entry name" value="O-GlcNAcase_cat"/>
</dbReference>
<evidence type="ECO:0000256" key="1">
    <source>
        <dbReference type="ARBA" id="ARBA00022801"/>
    </source>
</evidence>
<dbReference type="InterPro" id="IPR051822">
    <property type="entry name" value="Glycosyl_Hydrolase_84"/>
</dbReference>
<dbReference type="Proteomes" id="UP001174210">
    <property type="component" value="Unassembled WGS sequence"/>
</dbReference>
<dbReference type="EMBL" id="JAROCB010000003">
    <property type="protein sequence ID" value="MDN4597878.1"/>
    <property type="molecule type" value="Genomic_DNA"/>
</dbReference>
<keyword evidence="1 3" id="KW-0378">Hydrolase</keyword>
<proteinExistence type="inferred from homology"/>
<evidence type="ECO:0000256" key="3">
    <source>
        <dbReference type="PROSITE-ProRule" id="PRU01353"/>
    </source>
</evidence>
<accession>A0ABT8IYJ6</accession>
<evidence type="ECO:0000259" key="4">
    <source>
        <dbReference type="PROSITE" id="PS52009"/>
    </source>
</evidence>
<evidence type="ECO:0000313" key="6">
    <source>
        <dbReference type="Proteomes" id="UP001174210"/>
    </source>
</evidence>
<keyword evidence="6" id="KW-1185">Reference proteome</keyword>
<comment type="similarity">
    <text evidence="3">Belongs to the glycosyl hydrolase 84 family.</text>
</comment>
<dbReference type="InterPro" id="IPR017853">
    <property type="entry name" value="GH"/>
</dbReference>
<dbReference type="PANTHER" id="PTHR13170">
    <property type="entry name" value="O-GLCNACASE"/>
    <property type="match status" value="1"/>
</dbReference>
<dbReference type="Gene3D" id="3.20.20.80">
    <property type="entry name" value="Glycosidases"/>
    <property type="match status" value="1"/>
</dbReference>
<evidence type="ECO:0000256" key="2">
    <source>
        <dbReference type="ARBA" id="ARBA00023295"/>
    </source>
</evidence>
<organism evidence="5 6">
    <name type="scientific">Leifsonia virtsii</name>
    <dbReference type="NCBI Taxonomy" id="3035915"/>
    <lineage>
        <taxon>Bacteria</taxon>
        <taxon>Bacillati</taxon>
        <taxon>Actinomycetota</taxon>
        <taxon>Actinomycetes</taxon>
        <taxon>Micrococcales</taxon>
        <taxon>Microbacteriaceae</taxon>
        <taxon>Leifsonia</taxon>
    </lineage>
</organism>
<name>A0ABT8IYJ6_9MICO</name>
<comment type="caution">
    <text evidence="5">The sequence shown here is derived from an EMBL/GenBank/DDBJ whole genome shotgun (WGS) entry which is preliminary data.</text>
</comment>